<evidence type="ECO:0000313" key="2">
    <source>
        <dbReference type="Proteomes" id="UP000198432"/>
    </source>
</evidence>
<dbReference type="AlphaFoldDB" id="A0A239JLU7"/>
<dbReference type="Proteomes" id="UP000198432">
    <property type="component" value="Unassembled WGS sequence"/>
</dbReference>
<organism evidence="1 2">
    <name type="scientific">Pontibacter ummariensis</name>
    <dbReference type="NCBI Taxonomy" id="1610492"/>
    <lineage>
        <taxon>Bacteria</taxon>
        <taxon>Pseudomonadati</taxon>
        <taxon>Bacteroidota</taxon>
        <taxon>Cytophagia</taxon>
        <taxon>Cytophagales</taxon>
        <taxon>Hymenobacteraceae</taxon>
        <taxon>Pontibacter</taxon>
    </lineage>
</organism>
<gene>
    <name evidence="1" type="ORF">SAMN06296052_12255</name>
</gene>
<sequence>MTAFERTELPYLHIAFRQDLDVLFCRWRAAVDLSQFAEGYMTTLEIATRQQAHFWLQDFRLRNVSSELEQAWFESSFVPAVKIALGNSTCIAYLMSPLQRELSLSDAFISLRETVRYGNHLTTAYFVSEHDALDWLNQCRLQAISR</sequence>
<evidence type="ECO:0008006" key="3">
    <source>
        <dbReference type="Google" id="ProtNLM"/>
    </source>
</evidence>
<keyword evidence="2" id="KW-1185">Reference proteome</keyword>
<name>A0A239JLU7_9BACT</name>
<reference evidence="2" key="1">
    <citation type="submission" date="2017-06" db="EMBL/GenBank/DDBJ databases">
        <authorList>
            <person name="Varghese N."/>
            <person name="Submissions S."/>
        </authorList>
    </citation>
    <scope>NUCLEOTIDE SEQUENCE [LARGE SCALE GENOMIC DNA]</scope>
    <source>
        <strain evidence="2">NKM1</strain>
    </source>
</reference>
<dbReference type="EMBL" id="FZOQ01000022">
    <property type="protein sequence ID" value="SNT06388.1"/>
    <property type="molecule type" value="Genomic_DNA"/>
</dbReference>
<accession>A0A239JLU7</accession>
<evidence type="ECO:0000313" key="1">
    <source>
        <dbReference type="EMBL" id="SNT06388.1"/>
    </source>
</evidence>
<protein>
    <recommendedName>
        <fullName evidence="3">SpoIIAA-like</fullName>
    </recommendedName>
</protein>
<proteinExistence type="predicted"/>